<dbReference type="GO" id="GO:1990871">
    <property type="term" value="C:Vma12-Vma22 assembly complex"/>
    <property type="evidence" value="ECO:0007669"/>
    <property type="project" value="TreeGrafter"/>
</dbReference>
<evidence type="ECO:0000256" key="2">
    <source>
        <dbReference type="SAM" id="Coils"/>
    </source>
</evidence>
<proteinExistence type="predicted"/>
<evidence type="ECO:0000313" key="4">
    <source>
        <dbReference type="EMBL" id="PNS15962.1"/>
    </source>
</evidence>
<dbReference type="GO" id="GO:0051082">
    <property type="term" value="F:unfolded protein binding"/>
    <property type="evidence" value="ECO:0007669"/>
    <property type="project" value="TreeGrafter"/>
</dbReference>
<name>A0A2K1QLZ9_9PEZI</name>
<sequence>MTTAQEDSVASEVVSVDLEELKRRLEASWIRYLDFLDQYSKAQQQISKYYSEGMFSLAEANFKNSTRTRYGQEYYDGRMQAATKYAVSGTSSVSEDPNVIPRIKSDPVCIDDDKEEDEKSSAPSRSDGSSPGILHTALREAHGDSAESRDPIKWFGILVPPQLRSCQRSFLGIATGPVLEAVNASRSLREVEIDIRRLRKEIRKAERRVGSTNAT</sequence>
<reference evidence="4 5" key="1">
    <citation type="submission" date="2017-06" db="EMBL/GenBank/DDBJ databases">
        <title>Draft genome sequence of a variant of Elsinoe murrayae.</title>
        <authorList>
            <person name="Cheng Q."/>
        </authorList>
    </citation>
    <scope>NUCLEOTIDE SEQUENCE [LARGE SCALE GENOMIC DNA]</scope>
    <source>
        <strain evidence="4 5">CQ-2017a</strain>
    </source>
</reference>
<feature type="compositionally biased region" description="Acidic residues" evidence="3">
    <location>
        <begin position="109"/>
        <end position="118"/>
    </location>
</feature>
<dbReference type="PANTHER" id="PTHR31996:SF2">
    <property type="entry name" value="COILED-COIL DOMAIN-CONTAINING PROTEIN 115"/>
    <property type="match status" value="1"/>
</dbReference>
<evidence type="ECO:0000313" key="5">
    <source>
        <dbReference type="Proteomes" id="UP000243797"/>
    </source>
</evidence>
<dbReference type="Pfam" id="PF21730">
    <property type="entry name" value="Vma22_CCDC115"/>
    <property type="match status" value="1"/>
</dbReference>
<dbReference type="InParanoid" id="A0A2K1QLZ9"/>
<dbReference type="InterPro" id="IPR040357">
    <property type="entry name" value="Vma22/CCDC115"/>
</dbReference>
<dbReference type="OrthoDB" id="408631at2759"/>
<keyword evidence="2" id="KW-0175">Coiled coil</keyword>
<feature type="compositionally biased region" description="Low complexity" evidence="3">
    <location>
        <begin position="121"/>
        <end position="132"/>
    </location>
</feature>
<organism evidence="4 5">
    <name type="scientific">Sphaceloma murrayae</name>
    <dbReference type="NCBI Taxonomy" id="2082308"/>
    <lineage>
        <taxon>Eukaryota</taxon>
        <taxon>Fungi</taxon>
        <taxon>Dikarya</taxon>
        <taxon>Ascomycota</taxon>
        <taxon>Pezizomycotina</taxon>
        <taxon>Dothideomycetes</taxon>
        <taxon>Dothideomycetidae</taxon>
        <taxon>Myriangiales</taxon>
        <taxon>Elsinoaceae</taxon>
        <taxon>Sphaceloma</taxon>
    </lineage>
</organism>
<gene>
    <name evidence="4" type="ORF">CAC42_4363</name>
</gene>
<comment type="caution">
    <text evidence="4">The sequence shown here is derived from an EMBL/GenBank/DDBJ whole genome shotgun (WGS) entry which is preliminary data.</text>
</comment>
<dbReference type="Proteomes" id="UP000243797">
    <property type="component" value="Unassembled WGS sequence"/>
</dbReference>
<evidence type="ECO:0000256" key="1">
    <source>
        <dbReference type="ARBA" id="ARBA00093634"/>
    </source>
</evidence>
<dbReference type="PANTHER" id="PTHR31996">
    <property type="entry name" value="COILED-COIL DOMAIN-CONTAINING PROTEIN 115"/>
    <property type="match status" value="1"/>
</dbReference>
<dbReference type="STRING" id="2082308.A0A2K1QLZ9"/>
<evidence type="ECO:0000256" key="3">
    <source>
        <dbReference type="SAM" id="MobiDB-lite"/>
    </source>
</evidence>
<protein>
    <recommendedName>
        <fullName evidence="1">Vacuolar ATPase assembly protein VMA22</fullName>
    </recommendedName>
</protein>
<feature type="coiled-coil region" evidence="2">
    <location>
        <begin position="181"/>
        <end position="215"/>
    </location>
</feature>
<dbReference type="EMBL" id="NKHZ01000060">
    <property type="protein sequence ID" value="PNS15962.1"/>
    <property type="molecule type" value="Genomic_DNA"/>
</dbReference>
<dbReference type="AlphaFoldDB" id="A0A2K1QLZ9"/>
<feature type="region of interest" description="Disordered" evidence="3">
    <location>
        <begin position="88"/>
        <end position="133"/>
    </location>
</feature>
<dbReference type="GO" id="GO:0070072">
    <property type="term" value="P:vacuolar proton-transporting V-type ATPase complex assembly"/>
    <property type="evidence" value="ECO:0007669"/>
    <property type="project" value="InterPro"/>
</dbReference>
<keyword evidence="5" id="KW-1185">Reference proteome</keyword>
<dbReference type="FunCoup" id="A0A2K1QLZ9">
    <property type="interactions" value="52"/>
</dbReference>
<accession>A0A2K1QLZ9</accession>